<dbReference type="InterPro" id="IPR008999">
    <property type="entry name" value="Actin-crosslinking"/>
</dbReference>
<dbReference type="InterPro" id="IPR044993">
    <property type="entry name" value="BXL"/>
</dbReference>
<dbReference type="CDD" id="cd23343">
    <property type="entry name" value="beta-trefoil_FSCN_BglX-like"/>
    <property type="match status" value="1"/>
</dbReference>
<dbReference type="Pfam" id="PF03422">
    <property type="entry name" value="CBM_6"/>
    <property type="match status" value="1"/>
</dbReference>
<dbReference type="SUPFAM" id="SSF50405">
    <property type="entry name" value="Actin-crosslinking proteins"/>
    <property type="match status" value="1"/>
</dbReference>
<dbReference type="InterPro" id="IPR036881">
    <property type="entry name" value="Glyco_hydro_3_C_sf"/>
</dbReference>
<dbReference type="Pfam" id="PF01915">
    <property type="entry name" value="Glyco_hydro_3_C"/>
    <property type="match status" value="1"/>
</dbReference>
<dbReference type="InterPro" id="IPR006584">
    <property type="entry name" value="Cellulose-bd_IV"/>
</dbReference>
<proteinExistence type="inferred from homology"/>
<dbReference type="GO" id="GO:0016787">
    <property type="term" value="F:hydrolase activity"/>
    <property type="evidence" value="ECO:0007669"/>
    <property type="project" value="UniProtKB-KW"/>
</dbReference>
<dbReference type="Proteomes" id="UP001292216">
    <property type="component" value="Unassembled WGS sequence"/>
</dbReference>
<sequence>MTDNTYQYPFQNPDLPLAERVDDLVSRFTLDEKIELMCQFQTEVPRLGVKKYKHGTEGAHGVAWLGEATSFPQNTGLACTWNPELMRQIGSVIGDEARVYFQRNPEVNGLTIWAPTVDMERDPRWGRTEEAYGEDPHLTGALTTELVKGLQGDHPFYYKAVATLKHFYANNNEIGRGSESVSIDPRNKREYYLKAFERAFREGRVGSMMTAYNGINGTPCNLNSEVNEIVKGEWEMDGFVVGDAGDVMGTVLDHKYVESYAEAVAGSIKAGIDSMTDEQPIMFQALRNALEQGLLAESDLDRALRNAFRVRFRLGEFDPEERNPYSRVPEEKLCAPEHAALALKASREAIVLLKNEGLLPLPQTLGSVAVVGPLANEAYTDWYSGTPPYRITPLQGIKKKMGDRPVLFGTGLDRICLRSALTGKYVRITSGEGAEAVLEATGENAADASVFERNDWGWGSITLRSVENGKFVTETESGLLTATANEASGWFVKEVFDFRPALSGKVELKAWNGRPIVLNERGGLIAVGENVFDNAVKVDSRLPGEQWIVEIVESGIEQAVQAAKSAETAVVFVGNNPFINAKETIDRVDIVLPPAQQALIQAVRAVNPNTVVVIVGSYPFAVNWENAHVPSILFTSHSAQELGHAVTDVLFGDYNPAGRLNMTWYQSVDQLPDIMDYDIIKGKRTYQYFDGEVLYPFGHGLSYTTFEYSDLALDRAAIGQDGEVQISFDVRNAGNIAGDEVPQLYVRIGQSRVPRPLKTLKGFTRLHLQPDETQRVTFTLKAEELAFWDVTRDRYCVESGEYTVMVGPSSDEIALTATLQVDGETVPPRSLREPVRAVNYDDYEQVFLDECREGGECIRLKGERGWIAFRDVELGEGASRFEARVSGNLKGGEIAVTLDSPDGESVITCKILPTGGRQAWTTVTAEAAASLSGRHDVYLHLQGETQISWFRLG</sequence>
<dbReference type="RefSeq" id="WP_323077205.1">
    <property type="nucleotide sequence ID" value="NZ_CBCSKM010000004.1"/>
</dbReference>
<reference evidence="5 6" key="1">
    <citation type="submission" date="2023-12" db="EMBL/GenBank/DDBJ databases">
        <title>Whole genome sequencing of Paenibacillus phoenicis isolated from the Phoenix Mars Lander spacecraft assembly facility.</title>
        <authorList>
            <person name="Garcia A."/>
            <person name="Venkateswaran K."/>
        </authorList>
    </citation>
    <scope>NUCLEOTIDE SEQUENCE [LARGE SCALE GENOMIC DNA]</scope>
    <source>
        <strain evidence="5 6">3PO2SA</strain>
    </source>
</reference>
<dbReference type="InterPro" id="IPR001764">
    <property type="entry name" value="Glyco_hydro_3_N"/>
</dbReference>
<dbReference type="Pfam" id="PF14310">
    <property type="entry name" value="Fn3-like"/>
    <property type="match status" value="1"/>
</dbReference>
<dbReference type="SMART" id="SM01217">
    <property type="entry name" value="Fn3_like"/>
    <property type="match status" value="1"/>
</dbReference>
<keyword evidence="6" id="KW-1185">Reference proteome</keyword>
<feature type="domain" description="CBM6" evidence="4">
    <location>
        <begin position="833"/>
        <end position="953"/>
    </location>
</feature>
<dbReference type="PANTHER" id="PTHR42721:SF3">
    <property type="entry name" value="BETA-D-XYLOSIDASE 5-RELATED"/>
    <property type="match status" value="1"/>
</dbReference>
<dbReference type="EMBL" id="JAYERP010000001">
    <property type="protein sequence ID" value="MEA3570403.1"/>
    <property type="molecule type" value="Genomic_DNA"/>
</dbReference>
<dbReference type="InterPro" id="IPR017853">
    <property type="entry name" value="GH"/>
</dbReference>
<dbReference type="InterPro" id="IPR005084">
    <property type="entry name" value="CBM6"/>
</dbReference>
<keyword evidence="3 5" id="KW-0378">Hydrolase</keyword>
<evidence type="ECO:0000313" key="5">
    <source>
        <dbReference type="EMBL" id="MEA3570403.1"/>
    </source>
</evidence>
<protein>
    <submittedName>
        <fullName evidence="5">Glycoside hydrolase family 3 C-terminal domain-containing protein</fullName>
    </submittedName>
</protein>
<dbReference type="SUPFAM" id="SSF52279">
    <property type="entry name" value="Beta-D-glucan exohydrolase, C-terminal domain"/>
    <property type="match status" value="1"/>
</dbReference>
<evidence type="ECO:0000256" key="1">
    <source>
        <dbReference type="ARBA" id="ARBA00005336"/>
    </source>
</evidence>
<dbReference type="InterPro" id="IPR026891">
    <property type="entry name" value="Fn3-like"/>
</dbReference>
<organism evidence="5 6">
    <name type="scientific">Paenibacillus phoenicis</name>
    <dbReference type="NCBI Taxonomy" id="554117"/>
    <lineage>
        <taxon>Bacteria</taxon>
        <taxon>Bacillati</taxon>
        <taxon>Bacillota</taxon>
        <taxon>Bacilli</taxon>
        <taxon>Bacillales</taxon>
        <taxon>Paenibacillaceae</taxon>
        <taxon>Paenibacillus</taxon>
    </lineage>
</organism>
<dbReference type="Gene3D" id="3.40.50.1700">
    <property type="entry name" value="Glycoside hydrolase family 3 C-terminal domain"/>
    <property type="match status" value="1"/>
</dbReference>
<dbReference type="Gene3D" id="3.20.20.300">
    <property type="entry name" value="Glycoside hydrolase, family 3, N-terminal domain"/>
    <property type="match status" value="1"/>
</dbReference>
<dbReference type="InterPro" id="IPR036962">
    <property type="entry name" value="Glyco_hydro_3_N_sf"/>
</dbReference>
<dbReference type="CDD" id="cd04084">
    <property type="entry name" value="CBM6_xylanase-like"/>
    <property type="match status" value="1"/>
</dbReference>
<dbReference type="Gene3D" id="2.60.120.260">
    <property type="entry name" value="Galactose-binding domain-like"/>
    <property type="match status" value="1"/>
</dbReference>
<keyword evidence="2" id="KW-0732">Signal</keyword>
<evidence type="ECO:0000259" key="4">
    <source>
        <dbReference type="PROSITE" id="PS51175"/>
    </source>
</evidence>
<dbReference type="SMART" id="SM00606">
    <property type="entry name" value="CBD_IV"/>
    <property type="match status" value="1"/>
</dbReference>
<dbReference type="InterPro" id="IPR008979">
    <property type="entry name" value="Galactose-bd-like_sf"/>
</dbReference>
<dbReference type="PRINTS" id="PR00133">
    <property type="entry name" value="GLHYDRLASE3"/>
</dbReference>
<name>A0ABU5PKE2_9BACL</name>
<dbReference type="PROSITE" id="PS51175">
    <property type="entry name" value="CBM6"/>
    <property type="match status" value="1"/>
</dbReference>
<dbReference type="Gene3D" id="2.60.120.380">
    <property type="match status" value="1"/>
</dbReference>
<dbReference type="InterPro" id="IPR002772">
    <property type="entry name" value="Glyco_hydro_3_C"/>
</dbReference>
<dbReference type="PANTHER" id="PTHR42721">
    <property type="entry name" value="SUGAR HYDROLASE-RELATED"/>
    <property type="match status" value="1"/>
</dbReference>
<gene>
    <name evidence="5" type="ORF">U9M73_10375</name>
</gene>
<dbReference type="InterPro" id="IPR013783">
    <property type="entry name" value="Ig-like_fold"/>
</dbReference>
<dbReference type="SUPFAM" id="SSF51445">
    <property type="entry name" value="(Trans)glycosidases"/>
    <property type="match status" value="1"/>
</dbReference>
<dbReference type="Gene3D" id="2.60.40.10">
    <property type="entry name" value="Immunoglobulins"/>
    <property type="match status" value="1"/>
</dbReference>
<accession>A0ABU5PKE2</accession>
<evidence type="ECO:0000256" key="3">
    <source>
        <dbReference type="ARBA" id="ARBA00022801"/>
    </source>
</evidence>
<dbReference type="SUPFAM" id="SSF49785">
    <property type="entry name" value="Galactose-binding domain-like"/>
    <property type="match status" value="1"/>
</dbReference>
<dbReference type="Pfam" id="PF00933">
    <property type="entry name" value="Glyco_hydro_3"/>
    <property type="match status" value="1"/>
</dbReference>
<evidence type="ECO:0000313" key="6">
    <source>
        <dbReference type="Proteomes" id="UP001292216"/>
    </source>
</evidence>
<comment type="similarity">
    <text evidence="1">Belongs to the glycosyl hydrolase 3 family.</text>
</comment>
<comment type="caution">
    <text evidence="5">The sequence shown here is derived from an EMBL/GenBank/DDBJ whole genome shotgun (WGS) entry which is preliminary data.</text>
</comment>
<evidence type="ECO:0000256" key="2">
    <source>
        <dbReference type="ARBA" id="ARBA00022729"/>
    </source>
</evidence>